<organism evidence="3 5">
    <name type="scientific">Araneus ventricosus</name>
    <name type="common">Orbweaver spider</name>
    <name type="synonym">Epeira ventricosa</name>
    <dbReference type="NCBI Taxonomy" id="182803"/>
    <lineage>
        <taxon>Eukaryota</taxon>
        <taxon>Metazoa</taxon>
        <taxon>Ecdysozoa</taxon>
        <taxon>Arthropoda</taxon>
        <taxon>Chelicerata</taxon>
        <taxon>Arachnida</taxon>
        <taxon>Araneae</taxon>
        <taxon>Araneomorphae</taxon>
        <taxon>Entelegynae</taxon>
        <taxon>Araneoidea</taxon>
        <taxon>Araneidae</taxon>
        <taxon>Araneus</taxon>
    </lineage>
</organism>
<dbReference type="EMBL" id="BGPR01013794">
    <property type="protein sequence ID" value="GBN62272.1"/>
    <property type="molecule type" value="Genomic_DNA"/>
</dbReference>
<dbReference type="EMBL" id="BGPR01014133">
    <property type="protein sequence ID" value="GBN63886.1"/>
    <property type="molecule type" value="Genomic_DNA"/>
</dbReference>
<evidence type="ECO:0000313" key="3">
    <source>
        <dbReference type="EMBL" id="GBN63873.1"/>
    </source>
</evidence>
<dbReference type="AlphaFoldDB" id="A0A4Y2QKQ2"/>
<proteinExistence type="predicted"/>
<keyword evidence="5" id="KW-1185">Reference proteome</keyword>
<evidence type="ECO:0000313" key="5">
    <source>
        <dbReference type="Proteomes" id="UP000499080"/>
    </source>
</evidence>
<reference evidence="3 5" key="1">
    <citation type="journal article" date="2019" name="Sci. Rep.">
        <title>Orb-weaving spider Araneus ventricosus genome elucidates the spidroin gene catalogue.</title>
        <authorList>
            <person name="Kono N."/>
            <person name="Nakamura H."/>
            <person name="Ohtoshi R."/>
            <person name="Moran D.A.P."/>
            <person name="Shinohara A."/>
            <person name="Yoshida Y."/>
            <person name="Fujiwara M."/>
            <person name="Mori M."/>
            <person name="Tomita M."/>
            <person name="Arakawa K."/>
        </authorList>
    </citation>
    <scope>NUCLEOTIDE SEQUENCE [LARGE SCALE GENOMIC DNA]</scope>
</reference>
<dbReference type="EMBL" id="BGPR01014130">
    <property type="protein sequence ID" value="GBN63873.1"/>
    <property type="molecule type" value="Genomic_DNA"/>
</dbReference>
<evidence type="ECO:0000313" key="4">
    <source>
        <dbReference type="EMBL" id="GBN63886.1"/>
    </source>
</evidence>
<gene>
    <name evidence="3" type="ORF">AVEN_100983_1</name>
    <name evidence="1" type="ORF">AVEN_138203_1</name>
    <name evidence="2" type="ORF">AVEN_267051_1</name>
    <name evidence="4" type="ORF">AVEN_48673_1</name>
</gene>
<sequence>MNSPSISSFSPKLQTINSFAWPYEAWPKGQVSGICRVVDRSIQPLASPSSSSDHWPRVGTLRVLLAVSEVANSTCGLLSGGCARSFAVL</sequence>
<accession>A0A4Y2QKQ2</accession>
<name>A0A4Y2QKQ2_ARAVE</name>
<evidence type="ECO:0000313" key="1">
    <source>
        <dbReference type="EMBL" id="GBN62272.1"/>
    </source>
</evidence>
<dbReference type="EMBL" id="BGPR01013801">
    <property type="protein sequence ID" value="GBN62311.1"/>
    <property type="molecule type" value="Genomic_DNA"/>
</dbReference>
<dbReference type="Proteomes" id="UP000499080">
    <property type="component" value="Unassembled WGS sequence"/>
</dbReference>
<protein>
    <submittedName>
        <fullName evidence="3">Uncharacterized protein</fullName>
    </submittedName>
</protein>
<evidence type="ECO:0000313" key="2">
    <source>
        <dbReference type="EMBL" id="GBN62311.1"/>
    </source>
</evidence>
<comment type="caution">
    <text evidence="3">The sequence shown here is derived from an EMBL/GenBank/DDBJ whole genome shotgun (WGS) entry which is preliminary data.</text>
</comment>